<dbReference type="AlphaFoldDB" id="A0A382ES37"/>
<name>A0A382ES37_9ZZZZ</name>
<reference evidence="2" key="1">
    <citation type="submission" date="2018-05" db="EMBL/GenBank/DDBJ databases">
        <authorList>
            <person name="Lanie J.A."/>
            <person name="Ng W.-L."/>
            <person name="Kazmierczak K.M."/>
            <person name="Andrzejewski T.M."/>
            <person name="Davidsen T.M."/>
            <person name="Wayne K.J."/>
            <person name="Tettelin H."/>
            <person name="Glass J.I."/>
            <person name="Rusch D."/>
            <person name="Podicherti R."/>
            <person name="Tsui H.-C.T."/>
            <person name="Winkler M.E."/>
        </authorList>
    </citation>
    <scope>NUCLEOTIDE SEQUENCE</scope>
</reference>
<feature type="non-terminal residue" evidence="2">
    <location>
        <position position="96"/>
    </location>
</feature>
<dbReference type="EMBL" id="UINC01046071">
    <property type="protein sequence ID" value="SVB53616.1"/>
    <property type="molecule type" value="Genomic_DNA"/>
</dbReference>
<proteinExistence type="predicted"/>
<organism evidence="2">
    <name type="scientific">marine metagenome</name>
    <dbReference type="NCBI Taxonomy" id="408172"/>
    <lineage>
        <taxon>unclassified sequences</taxon>
        <taxon>metagenomes</taxon>
        <taxon>ecological metagenomes</taxon>
    </lineage>
</organism>
<dbReference type="InterPro" id="IPR029024">
    <property type="entry name" value="TerB-like"/>
</dbReference>
<dbReference type="Gene3D" id="1.10.3680.10">
    <property type="entry name" value="TerB-like"/>
    <property type="match status" value="1"/>
</dbReference>
<dbReference type="Pfam" id="PF05099">
    <property type="entry name" value="TerB"/>
    <property type="match status" value="1"/>
</dbReference>
<dbReference type="SUPFAM" id="SSF158682">
    <property type="entry name" value="TerB-like"/>
    <property type="match status" value="1"/>
</dbReference>
<gene>
    <name evidence="2" type="ORF">METZ01_LOCUS206470</name>
</gene>
<feature type="domain" description="Co-chaperone DjlA N-terminal" evidence="1">
    <location>
        <begin position="27"/>
        <end position="95"/>
    </location>
</feature>
<dbReference type="InterPro" id="IPR007791">
    <property type="entry name" value="DjlA_N"/>
</dbReference>
<evidence type="ECO:0000259" key="1">
    <source>
        <dbReference type="Pfam" id="PF05099"/>
    </source>
</evidence>
<sequence>MLDRIKALFESAETSDNQEMVSSDELQLAAAALLVEAASVDGDFDTLERQSIHTIVETHFNLSVGETKTLVELAELAVEKSGQLFGFTRVVKDRYD</sequence>
<accession>A0A382ES37</accession>
<evidence type="ECO:0000313" key="2">
    <source>
        <dbReference type="EMBL" id="SVB53616.1"/>
    </source>
</evidence>
<protein>
    <recommendedName>
        <fullName evidence="1">Co-chaperone DjlA N-terminal domain-containing protein</fullName>
    </recommendedName>
</protein>